<keyword evidence="3" id="KW-1185">Reference proteome</keyword>
<dbReference type="Proteomes" id="UP000807769">
    <property type="component" value="Unassembled WGS sequence"/>
</dbReference>
<name>A0A9P7JBI1_9AGAM</name>
<dbReference type="EMBL" id="JABBWG010000025">
    <property type="protein sequence ID" value="KAG1812803.1"/>
    <property type="molecule type" value="Genomic_DNA"/>
</dbReference>
<gene>
    <name evidence="2" type="ORF">BJ212DRAFT_1482873</name>
</gene>
<evidence type="ECO:0000313" key="2">
    <source>
        <dbReference type="EMBL" id="KAG1812803.1"/>
    </source>
</evidence>
<accession>A0A9P7JBI1</accession>
<dbReference type="AlphaFoldDB" id="A0A9P7JBI1"/>
<evidence type="ECO:0000256" key="1">
    <source>
        <dbReference type="SAM" id="MobiDB-lite"/>
    </source>
</evidence>
<proteinExistence type="predicted"/>
<organism evidence="2 3">
    <name type="scientific">Suillus subaureus</name>
    <dbReference type="NCBI Taxonomy" id="48587"/>
    <lineage>
        <taxon>Eukaryota</taxon>
        <taxon>Fungi</taxon>
        <taxon>Dikarya</taxon>
        <taxon>Basidiomycota</taxon>
        <taxon>Agaricomycotina</taxon>
        <taxon>Agaricomycetes</taxon>
        <taxon>Agaricomycetidae</taxon>
        <taxon>Boletales</taxon>
        <taxon>Suillineae</taxon>
        <taxon>Suillaceae</taxon>
        <taxon>Suillus</taxon>
    </lineage>
</organism>
<dbReference type="GeneID" id="64634527"/>
<dbReference type="RefSeq" id="XP_041190826.1">
    <property type="nucleotide sequence ID" value="XM_041340511.1"/>
</dbReference>
<protein>
    <submittedName>
        <fullName evidence="2">Uncharacterized protein</fullName>
    </submittedName>
</protein>
<dbReference type="OrthoDB" id="2685483at2759"/>
<evidence type="ECO:0000313" key="3">
    <source>
        <dbReference type="Proteomes" id="UP000807769"/>
    </source>
</evidence>
<comment type="caution">
    <text evidence="2">The sequence shown here is derived from an EMBL/GenBank/DDBJ whole genome shotgun (WGS) entry which is preliminary data.</text>
</comment>
<feature type="region of interest" description="Disordered" evidence="1">
    <location>
        <begin position="1"/>
        <end position="53"/>
    </location>
</feature>
<reference evidence="2" key="1">
    <citation type="journal article" date="2020" name="New Phytol.">
        <title>Comparative genomics reveals dynamic genome evolution in host specialist ectomycorrhizal fungi.</title>
        <authorList>
            <person name="Lofgren L.A."/>
            <person name="Nguyen N.H."/>
            <person name="Vilgalys R."/>
            <person name="Ruytinx J."/>
            <person name="Liao H.L."/>
            <person name="Branco S."/>
            <person name="Kuo A."/>
            <person name="LaButti K."/>
            <person name="Lipzen A."/>
            <person name="Andreopoulos W."/>
            <person name="Pangilinan J."/>
            <person name="Riley R."/>
            <person name="Hundley H."/>
            <person name="Na H."/>
            <person name="Barry K."/>
            <person name="Grigoriev I.V."/>
            <person name="Stajich J.E."/>
            <person name="Kennedy P.G."/>
        </authorList>
    </citation>
    <scope>NUCLEOTIDE SEQUENCE</scope>
    <source>
        <strain evidence="2">MN1</strain>
    </source>
</reference>
<sequence length="112" mass="12993">MSVNNIDVDMQHPEFQQEDIQTSHDTDLFGDDEDNDNGAGNFMDALSQPPASVPQLEKRARDEVISGKHCFREVNYSQILHQTVYEQQERINNIIEETEVIHREAQDHIEEQ</sequence>